<evidence type="ECO:0000256" key="3">
    <source>
        <dbReference type="PROSITE-ProRule" id="PRU00302"/>
    </source>
</evidence>
<protein>
    <submittedName>
        <fullName evidence="8">Putative sushi, von Willebrand factor type A, EGF and pentraxin domain-containing protein 1-like</fullName>
    </submittedName>
</protein>
<feature type="domain" description="HYR" evidence="6">
    <location>
        <begin position="356"/>
        <end position="436"/>
    </location>
</feature>
<dbReference type="Gene3D" id="2.60.120.200">
    <property type="match status" value="1"/>
</dbReference>
<evidence type="ECO:0000259" key="7">
    <source>
        <dbReference type="PROSITE" id="PS50923"/>
    </source>
</evidence>
<keyword evidence="9" id="KW-1185">Reference proteome</keyword>
<dbReference type="EMBL" id="QCYY01002377">
    <property type="protein sequence ID" value="ROT70869.1"/>
    <property type="molecule type" value="Genomic_DNA"/>
</dbReference>
<feature type="domain" description="MAM" evidence="5">
    <location>
        <begin position="24"/>
        <end position="184"/>
    </location>
</feature>
<feature type="chain" id="PRO_5018597697" evidence="4">
    <location>
        <begin position="20"/>
        <end position="564"/>
    </location>
</feature>
<dbReference type="AlphaFoldDB" id="A0A3R7PGB0"/>
<dbReference type="PANTHER" id="PTHR24273:SF32">
    <property type="entry name" value="HYALIN"/>
    <property type="match status" value="1"/>
</dbReference>
<organism evidence="8 9">
    <name type="scientific">Penaeus vannamei</name>
    <name type="common">Whiteleg shrimp</name>
    <name type="synonym">Litopenaeus vannamei</name>
    <dbReference type="NCBI Taxonomy" id="6689"/>
    <lineage>
        <taxon>Eukaryota</taxon>
        <taxon>Metazoa</taxon>
        <taxon>Ecdysozoa</taxon>
        <taxon>Arthropoda</taxon>
        <taxon>Crustacea</taxon>
        <taxon>Multicrustacea</taxon>
        <taxon>Malacostraca</taxon>
        <taxon>Eumalacostraca</taxon>
        <taxon>Eucarida</taxon>
        <taxon>Decapoda</taxon>
        <taxon>Dendrobranchiata</taxon>
        <taxon>Penaeoidea</taxon>
        <taxon>Penaeidae</taxon>
        <taxon>Penaeus</taxon>
    </lineage>
</organism>
<dbReference type="InterPro" id="IPR000998">
    <property type="entry name" value="MAM_dom"/>
</dbReference>
<name>A0A3R7PGB0_PENVA</name>
<dbReference type="PROSITE" id="PS50825">
    <property type="entry name" value="HYR"/>
    <property type="match status" value="2"/>
</dbReference>
<keyword evidence="2" id="KW-1015">Disulfide bond</keyword>
<gene>
    <name evidence="8" type="ORF">C7M84_010837</name>
</gene>
<keyword evidence="1" id="KW-0677">Repeat</keyword>
<dbReference type="InterPro" id="IPR003410">
    <property type="entry name" value="HYR_dom"/>
</dbReference>
<sequence>MNTLRALLSLLGLVAFASGARIYGKCDFEAEEDLCDLKGNHDFTQGNGRPSWNFDAMDSGYTGSGYLLLTGYNSESRLETPMLTASVGDEALNFAYFLNGDGEEDSYLRLYSIVDGVEGLIWEATSKENRWEYVSVALNVTAGHMFQVVWKARADRNIWTTRHTWLGLDSIEVVNEGGATKCFRPPPVQYANPWACSSKAQNVFRPDLKEELPDGTTCTTTCLSGFLAQGEPLLTCNNGKWIENDGVVFLCIDSEAPQFLTCPSAIDVSTPFGWGSMWYTITPPQVADNTNAWDLEVGVGGAEGVLVLQLFVDDVQQAGTTMTAAISPGTYNVKFVATDYNFNVNTCSYTITVTSGDLNPPTVIECPNSQTVESASPIVVGWTEPIFSDDSGYIAKVESTYDPTSVMAWGRHDVIYTAYDNSSNTATCSFSVTVRGVPCNSLSLPIFGALVCHDSYSGRFCVSMCGAEGDFQVSSPELTVPNDYLCSTSGSWFPYEFIYNCVSAYGESPIKGPEYYFSGPCNETDTQNAMKSQALTVFNVADVDPILGDGLTPDDFYVTCGPRF</sequence>
<dbReference type="InterPro" id="IPR035976">
    <property type="entry name" value="Sushi/SCR/CCP_sf"/>
</dbReference>
<evidence type="ECO:0000259" key="5">
    <source>
        <dbReference type="PROSITE" id="PS50060"/>
    </source>
</evidence>
<evidence type="ECO:0000313" key="8">
    <source>
        <dbReference type="EMBL" id="ROT70869.1"/>
    </source>
</evidence>
<dbReference type="SUPFAM" id="SSF57535">
    <property type="entry name" value="Complement control module/SCR domain"/>
    <property type="match status" value="1"/>
</dbReference>
<dbReference type="Gene3D" id="2.10.70.10">
    <property type="entry name" value="Complement Module, domain 1"/>
    <property type="match status" value="1"/>
</dbReference>
<proteinExistence type="predicted"/>
<dbReference type="Pfam" id="PF00084">
    <property type="entry name" value="Sushi"/>
    <property type="match status" value="1"/>
</dbReference>
<accession>A0A3R7PGB0</accession>
<dbReference type="SUPFAM" id="SSF49899">
    <property type="entry name" value="Concanavalin A-like lectins/glucanases"/>
    <property type="match status" value="1"/>
</dbReference>
<dbReference type="GO" id="GO:0016020">
    <property type="term" value="C:membrane"/>
    <property type="evidence" value="ECO:0007669"/>
    <property type="project" value="InterPro"/>
</dbReference>
<reference evidence="8 9" key="2">
    <citation type="submission" date="2019-01" db="EMBL/GenBank/DDBJ databases">
        <title>The decoding of complex shrimp genome reveals the adaptation for benthos swimmer, frequently molting mechanism and breeding impact on genome.</title>
        <authorList>
            <person name="Sun Y."/>
            <person name="Gao Y."/>
            <person name="Yu Y."/>
        </authorList>
    </citation>
    <scope>NUCLEOTIDE SEQUENCE [LARGE SCALE GENOMIC DNA]</scope>
    <source>
        <tissue evidence="8">Muscle</tissue>
    </source>
</reference>
<evidence type="ECO:0000256" key="4">
    <source>
        <dbReference type="SAM" id="SignalP"/>
    </source>
</evidence>
<evidence type="ECO:0000313" key="9">
    <source>
        <dbReference type="Proteomes" id="UP000283509"/>
    </source>
</evidence>
<comment type="caution">
    <text evidence="8">The sequence shown here is derived from an EMBL/GenBank/DDBJ whole genome shotgun (WGS) entry which is preliminary data.</text>
</comment>
<keyword evidence="4" id="KW-0732">Signal</keyword>
<keyword evidence="3" id="KW-0768">Sushi</keyword>
<dbReference type="InterPro" id="IPR013320">
    <property type="entry name" value="ConA-like_dom_sf"/>
</dbReference>
<dbReference type="Pfam" id="PF02494">
    <property type="entry name" value="HYR"/>
    <property type="match status" value="1"/>
</dbReference>
<feature type="signal peptide" evidence="4">
    <location>
        <begin position="1"/>
        <end position="19"/>
    </location>
</feature>
<feature type="domain" description="Sushi" evidence="7">
    <location>
        <begin position="180"/>
        <end position="253"/>
    </location>
</feature>
<evidence type="ECO:0000256" key="1">
    <source>
        <dbReference type="ARBA" id="ARBA00022737"/>
    </source>
</evidence>
<dbReference type="PROSITE" id="PS50923">
    <property type="entry name" value="SUSHI"/>
    <property type="match status" value="1"/>
</dbReference>
<dbReference type="STRING" id="6689.A0A3R7PGB0"/>
<evidence type="ECO:0000256" key="2">
    <source>
        <dbReference type="ARBA" id="ARBA00023157"/>
    </source>
</evidence>
<evidence type="ECO:0000259" key="6">
    <source>
        <dbReference type="PROSITE" id="PS50825"/>
    </source>
</evidence>
<dbReference type="Proteomes" id="UP000283509">
    <property type="component" value="Unassembled WGS sequence"/>
</dbReference>
<dbReference type="PROSITE" id="PS50060">
    <property type="entry name" value="MAM_2"/>
    <property type="match status" value="1"/>
</dbReference>
<dbReference type="OrthoDB" id="6343923at2759"/>
<reference evidence="8 9" key="1">
    <citation type="submission" date="2018-04" db="EMBL/GenBank/DDBJ databases">
        <authorList>
            <person name="Zhang X."/>
            <person name="Yuan J."/>
            <person name="Li F."/>
            <person name="Xiang J."/>
        </authorList>
    </citation>
    <scope>NUCLEOTIDE SEQUENCE [LARGE SCALE GENOMIC DNA]</scope>
    <source>
        <tissue evidence="8">Muscle</tissue>
    </source>
</reference>
<comment type="caution">
    <text evidence="3">Lacks conserved residue(s) required for the propagation of feature annotation.</text>
</comment>
<dbReference type="PANTHER" id="PTHR24273">
    <property type="entry name" value="FI04643P-RELATED"/>
    <property type="match status" value="1"/>
</dbReference>
<dbReference type="InterPro" id="IPR000436">
    <property type="entry name" value="Sushi_SCR_CCP_dom"/>
</dbReference>
<dbReference type="Pfam" id="PF00629">
    <property type="entry name" value="MAM"/>
    <property type="match status" value="1"/>
</dbReference>
<feature type="domain" description="HYR" evidence="6">
    <location>
        <begin position="252"/>
        <end position="355"/>
    </location>
</feature>